<dbReference type="GO" id="GO:0004843">
    <property type="term" value="F:cysteine-type deubiquitinase activity"/>
    <property type="evidence" value="ECO:0007669"/>
    <property type="project" value="InterPro"/>
</dbReference>
<dbReference type="AlphaFoldDB" id="A0A368PYV4"/>
<dbReference type="GO" id="GO:0005524">
    <property type="term" value="F:ATP binding"/>
    <property type="evidence" value="ECO:0007669"/>
    <property type="project" value="UniProtKB-KW"/>
</dbReference>
<keyword evidence="9" id="KW-0030">Aminoacyl-tRNA synthetase</keyword>
<evidence type="ECO:0000256" key="4">
    <source>
        <dbReference type="ARBA" id="ARBA00022598"/>
    </source>
</evidence>
<dbReference type="EMBL" id="CM003529">
    <property type="protein sequence ID" value="RCV10967.1"/>
    <property type="molecule type" value="Genomic_DNA"/>
</dbReference>
<evidence type="ECO:0000256" key="9">
    <source>
        <dbReference type="ARBA" id="ARBA00023146"/>
    </source>
</evidence>
<evidence type="ECO:0000256" key="1">
    <source>
        <dbReference type="ARBA" id="ARBA00008226"/>
    </source>
</evidence>
<dbReference type="SUPFAM" id="SSF55681">
    <property type="entry name" value="Class II aaRS and biotin synthetases"/>
    <property type="match status" value="1"/>
</dbReference>
<keyword evidence="5" id="KW-0547">Nucleotide-binding</keyword>
<dbReference type="PANTHER" id="PTHR11777">
    <property type="entry name" value="ALANYL-TRNA SYNTHETASE"/>
    <property type="match status" value="1"/>
</dbReference>
<accession>A0A368PYV4</accession>
<reference evidence="12" key="1">
    <citation type="journal article" date="2012" name="Nat. Biotechnol.">
        <title>Reference genome sequence of the model plant Setaria.</title>
        <authorList>
            <person name="Bennetzen J.L."/>
            <person name="Schmutz J."/>
            <person name="Wang H."/>
            <person name="Percifield R."/>
            <person name="Hawkins J."/>
            <person name="Pontaroli A.C."/>
            <person name="Estep M."/>
            <person name="Feng L."/>
            <person name="Vaughn J.N."/>
            <person name="Grimwood J."/>
            <person name="Jenkins J."/>
            <person name="Barry K."/>
            <person name="Lindquist E."/>
            <person name="Hellsten U."/>
            <person name="Deshpande S."/>
            <person name="Wang X."/>
            <person name="Wu X."/>
            <person name="Mitros T."/>
            <person name="Triplett J."/>
            <person name="Yang X."/>
            <person name="Ye C.Y."/>
            <person name="Mauro-Herrera M."/>
            <person name="Wang L."/>
            <person name="Li P."/>
            <person name="Sharma M."/>
            <person name="Sharma R."/>
            <person name="Ronald P.C."/>
            <person name="Panaud O."/>
            <person name="Kellogg E.A."/>
            <person name="Brutnell T.P."/>
            <person name="Doust A.N."/>
            <person name="Tuskan G.A."/>
            <person name="Rokhsar D."/>
            <person name="Devos K.M."/>
        </authorList>
    </citation>
    <scope>NUCLEOTIDE SEQUENCE [LARGE SCALE GENOMIC DNA]</scope>
    <source>
        <strain evidence="12">Yugu1</strain>
    </source>
</reference>
<evidence type="ECO:0000259" key="11">
    <source>
        <dbReference type="PROSITE" id="PS50860"/>
    </source>
</evidence>
<evidence type="ECO:0000256" key="8">
    <source>
        <dbReference type="ARBA" id="ARBA00022917"/>
    </source>
</evidence>
<dbReference type="PANTHER" id="PTHR11777:SF9">
    <property type="entry name" value="ALANINE--TRNA LIGASE, CYTOPLASMIC"/>
    <property type="match status" value="1"/>
</dbReference>
<evidence type="ECO:0000256" key="6">
    <source>
        <dbReference type="ARBA" id="ARBA00022840"/>
    </source>
</evidence>
<feature type="region of interest" description="Disordered" evidence="10">
    <location>
        <begin position="43"/>
        <end position="67"/>
    </location>
</feature>
<feature type="compositionally biased region" description="Low complexity" evidence="10">
    <location>
        <begin position="49"/>
        <end position="67"/>
    </location>
</feature>
<evidence type="ECO:0000256" key="3">
    <source>
        <dbReference type="ARBA" id="ARBA00022555"/>
    </source>
</evidence>
<dbReference type="InterPro" id="IPR033979">
    <property type="entry name" value="MINDY_domain"/>
</dbReference>
<comment type="similarity">
    <text evidence="1">Belongs to the class-II aminoacyl-tRNA synthetase family.</text>
</comment>
<protein>
    <recommendedName>
        <fullName evidence="2">alanine--tRNA ligase</fullName>
        <ecNumber evidence="2">6.1.1.7</ecNumber>
    </recommendedName>
</protein>
<dbReference type="Gene3D" id="3.30.930.10">
    <property type="entry name" value="Bira Bifunctional Protein, Domain 2"/>
    <property type="match status" value="1"/>
</dbReference>
<dbReference type="GO" id="GO:0000049">
    <property type="term" value="F:tRNA binding"/>
    <property type="evidence" value="ECO:0007669"/>
    <property type="project" value="UniProtKB-KW"/>
</dbReference>
<dbReference type="GO" id="GO:0006419">
    <property type="term" value="P:alanyl-tRNA aminoacylation"/>
    <property type="evidence" value="ECO:0007669"/>
    <property type="project" value="InterPro"/>
</dbReference>
<dbReference type="EC" id="6.1.1.7" evidence="2"/>
<sequence>MDGSGGTPCRPFPRMELAVACAWSDGGASLFAAGCSISPSKQHEEWTDLAPSSEQAPPLSSSSHFGSSSLAQPRLSPTFAPGVVEPCCVGLYLGAVAFPLSCLWATFVGTGSRVSSHWMMPPPPHGRRDRQAGSRASSPPVLGSSPVFVAVLDCSCSGLTAPSLEWPVETVRQTFFSYFGENQHARLSSTPVIPVDDPKLPLIRMCLNWFKGTLNGRGRHRTCFSLRCIIASGDDDVIDHFRSDTTYHRFTEILGSWSFGDYFKEEAIGLSFSLLSKCAGPGIEDYSNKIGAADTDGVDMAYRLLADHIRMIAVTNAPGSQLVLKTNQEDYDVYGIRNSHLIWEKKKKKKKDVTAVVWYATRVIEFLGRRTPIILKNKDTRCSLVALCNVLLLGEKITLNLDIKKFEDKIYVLLNDLSLFGAETDAVWERLTQANGDGLFVDCDFVPTDSKIQSVLPLTKSERKKRNKKETMGLKGLLVPKEKERRGIKKRRWV</sequence>
<gene>
    <name evidence="12" type="ORF">SETIT_2G150400v2</name>
</gene>
<name>A0A368PYV4_SETIT</name>
<dbReference type="InterPro" id="IPR050058">
    <property type="entry name" value="Ala-tRNA_ligase"/>
</dbReference>
<evidence type="ECO:0000256" key="7">
    <source>
        <dbReference type="ARBA" id="ARBA00022884"/>
    </source>
</evidence>
<evidence type="ECO:0000256" key="2">
    <source>
        <dbReference type="ARBA" id="ARBA00013168"/>
    </source>
</evidence>
<dbReference type="GO" id="GO:1990380">
    <property type="term" value="F:K48-linked deubiquitinase activity"/>
    <property type="evidence" value="ECO:0007669"/>
    <property type="project" value="InterPro"/>
</dbReference>
<evidence type="ECO:0000313" key="12">
    <source>
        <dbReference type="EMBL" id="RCV10967.1"/>
    </source>
</evidence>
<feature type="region of interest" description="Disordered" evidence="10">
    <location>
        <begin position="118"/>
        <end position="139"/>
    </location>
</feature>
<keyword evidence="7" id="KW-0694">RNA-binding</keyword>
<dbReference type="Pfam" id="PF01411">
    <property type="entry name" value="tRNA-synt_2c"/>
    <property type="match status" value="1"/>
</dbReference>
<keyword evidence="8" id="KW-0648">Protein biosynthesis</keyword>
<evidence type="ECO:0000256" key="5">
    <source>
        <dbReference type="ARBA" id="ARBA00022741"/>
    </source>
</evidence>
<dbReference type="InterPro" id="IPR018164">
    <property type="entry name" value="Ala-tRNA-synth_IIc_N"/>
</dbReference>
<dbReference type="InterPro" id="IPR045864">
    <property type="entry name" value="aa-tRNA-synth_II/BPL/LPL"/>
</dbReference>
<organism evidence="12">
    <name type="scientific">Setaria italica</name>
    <name type="common">Foxtail millet</name>
    <name type="synonym">Panicum italicum</name>
    <dbReference type="NCBI Taxonomy" id="4555"/>
    <lineage>
        <taxon>Eukaryota</taxon>
        <taxon>Viridiplantae</taxon>
        <taxon>Streptophyta</taxon>
        <taxon>Embryophyta</taxon>
        <taxon>Tracheophyta</taxon>
        <taxon>Spermatophyta</taxon>
        <taxon>Magnoliopsida</taxon>
        <taxon>Liliopsida</taxon>
        <taxon>Poales</taxon>
        <taxon>Poaceae</taxon>
        <taxon>PACMAD clade</taxon>
        <taxon>Panicoideae</taxon>
        <taxon>Panicodae</taxon>
        <taxon>Paniceae</taxon>
        <taxon>Cenchrinae</taxon>
        <taxon>Setaria</taxon>
    </lineage>
</organism>
<dbReference type="STRING" id="4555.A0A368PYV4"/>
<dbReference type="InterPro" id="IPR018165">
    <property type="entry name" value="Ala-tRNA-synth_IIc_core"/>
</dbReference>
<dbReference type="Pfam" id="PF04424">
    <property type="entry name" value="MINDY_DUB"/>
    <property type="match status" value="1"/>
</dbReference>
<keyword evidence="4" id="KW-0436">Ligase</keyword>
<dbReference type="GO" id="GO:0004813">
    <property type="term" value="F:alanine-tRNA ligase activity"/>
    <property type="evidence" value="ECO:0007669"/>
    <property type="project" value="UniProtKB-EC"/>
</dbReference>
<keyword evidence="6" id="KW-0067">ATP-binding</keyword>
<evidence type="ECO:0000256" key="10">
    <source>
        <dbReference type="SAM" id="MobiDB-lite"/>
    </source>
</evidence>
<feature type="domain" description="Alanyl-transfer RNA synthetases family profile" evidence="11">
    <location>
        <begin position="166"/>
        <end position="494"/>
    </location>
</feature>
<keyword evidence="3" id="KW-0820">tRNA-binding</keyword>
<proteinExistence type="inferred from homology"/>
<dbReference type="OrthoDB" id="1748522at2759"/>
<reference evidence="12" key="2">
    <citation type="submission" date="2015-07" db="EMBL/GenBank/DDBJ databases">
        <authorList>
            <person name="Noorani M."/>
        </authorList>
    </citation>
    <scope>NUCLEOTIDE SEQUENCE</scope>
    <source>
        <strain evidence="12">Yugu1</strain>
    </source>
</reference>
<dbReference type="PROSITE" id="PS50860">
    <property type="entry name" value="AA_TRNA_LIGASE_II_ALA"/>
    <property type="match status" value="1"/>
</dbReference>